<comment type="caution">
    <text evidence="10">The sequence shown here is derived from an EMBL/GenBank/DDBJ whole genome shotgun (WGS) entry which is preliminary data.</text>
</comment>
<sequence length="260" mass="29692">MPKFCANLSFMFTEKPLEDRYQLAKDAGFTAVESGFPFGVSCERIKNCKLSANIEQILINTYTGDVTKGEVGLAAIPGKEDEFKKSIDLTIEYAKAVGAKKIHIMAGKVENPTQKNDETYECNLRYAVKILEKENIMGIIEPINKYSIPHYYLNSYKKAVTIIAKINNPNLKLMLDIFHLQQIQGDISHTIKELYKYIGHVQIAQVPNRNEPDAPGELDYKFIFDLLEKAGYDDWIGLEYKPQTTTMEGLKWIKQFNYTL</sequence>
<dbReference type="FunFam" id="3.20.20.150:FF:000007">
    <property type="entry name" value="Hydroxypyruvate isomerase"/>
    <property type="match status" value="1"/>
</dbReference>
<dbReference type="AlphaFoldDB" id="A0AAN7NX02"/>
<comment type="similarity">
    <text evidence="3 7">Belongs to the hyi family.</text>
</comment>
<dbReference type="EMBL" id="JARPUR010000008">
    <property type="protein sequence ID" value="KAK4871872.1"/>
    <property type="molecule type" value="Genomic_DNA"/>
</dbReference>
<evidence type="ECO:0000256" key="7">
    <source>
        <dbReference type="PIRNR" id="PIRNR006241"/>
    </source>
</evidence>
<evidence type="ECO:0000256" key="2">
    <source>
        <dbReference type="ARBA" id="ARBA00002968"/>
    </source>
</evidence>
<organism evidence="10 11">
    <name type="scientific">Aquatica leii</name>
    <dbReference type="NCBI Taxonomy" id="1421715"/>
    <lineage>
        <taxon>Eukaryota</taxon>
        <taxon>Metazoa</taxon>
        <taxon>Ecdysozoa</taxon>
        <taxon>Arthropoda</taxon>
        <taxon>Hexapoda</taxon>
        <taxon>Insecta</taxon>
        <taxon>Pterygota</taxon>
        <taxon>Neoptera</taxon>
        <taxon>Endopterygota</taxon>
        <taxon>Coleoptera</taxon>
        <taxon>Polyphaga</taxon>
        <taxon>Elateriformia</taxon>
        <taxon>Elateroidea</taxon>
        <taxon>Lampyridae</taxon>
        <taxon>Luciolinae</taxon>
        <taxon>Aquatica</taxon>
    </lineage>
</organism>
<dbReference type="SUPFAM" id="SSF51658">
    <property type="entry name" value="Xylose isomerase-like"/>
    <property type="match status" value="1"/>
</dbReference>
<evidence type="ECO:0000256" key="1">
    <source>
        <dbReference type="ARBA" id="ARBA00000476"/>
    </source>
</evidence>
<reference evidence="11" key="1">
    <citation type="submission" date="2023-01" db="EMBL/GenBank/DDBJ databases">
        <title>Key to firefly adult light organ development and bioluminescence: homeobox transcription factors regulate luciferase expression and transportation to peroxisome.</title>
        <authorList>
            <person name="Fu X."/>
        </authorList>
    </citation>
    <scope>NUCLEOTIDE SEQUENCE [LARGE SCALE GENOMIC DNA]</scope>
</reference>
<dbReference type="Gene3D" id="3.20.20.150">
    <property type="entry name" value="Divalent-metal-dependent TIM barrel enzymes"/>
    <property type="match status" value="1"/>
</dbReference>
<evidence type="ECO:0000256" key="3">
    <source>
        <dbReference type="ARBA" id="ARBA00005962"/>
    </source>
</evidence>
<dbReference type="GO" id="GO:0046487">
    <property type="term" value="P:glyoxylate metabolic process"/>
    <property type="evidence" value="ECO:0007669"/>
    <property type="project" value="TreeGrafter"/>
</dbReference>
<keyword evidence="6 7" id="KW-0413">Isomerase</keyword>
<evidence type="ECO:0000256" key="8">
    <source>
        <dbReference type="PIRSR" id="PIRSR006241-50"/>
    </source>
</evidence>
<dbReference type="Proteomes" id="UP001353858">
    <property type="component" value="Unassembled WGS sequence"/>
</dbReference>
<dbReference type="InterPro" id="IPR026040">
    <property type="entry name" value="HyI-like"/>
</dbReference>
<comment type="catalytic activity">
    <reaction evidence="1 7">
        <text>3-hydroxypyruvate = 2-hydroxy-3-oxopropanoate</text>
        <dbReference type="Rhea" id="RHEA:11952"/>
        <dbReference type="ChEBI" id="CHEBI:17180"/>
        <dbReference type="ChEBI" id="CHEBI:57978"/>
        <dbReference type="EC" id="5.3.1.22"/>
    </reaction>
</comment>
<gene>
    <name evidence="10" type="ORF">RN001_015996</name>
</gene>
<feature type="domain" description="Xylose isomerase-like TIM barrel" evidence="9">
    <location>
        <begin position="22"/>
        <end position="255"/>
    </location>
</feature>
<evidence type="ECO:0000313" key="10">
    <source>
        <dbReference type="EMBL" id="KAK4871872.1"/>
    </source>
</evidence>
<protein>
    <recommendedName>
        <fullName evidence="5 7">Putative hydroxypyruvate isomerase</fullName>
        <ecNumber evidence="4 7">5.3.1.22</ecNumber>
    </recommendedName>
</protein>
<dbReference type="EC" id="5.3.1.22" evidence="4 7"/>
<evidence type="ECO:0000256" key="4">
    <source>
        <dbReference type="ARBA" id="ARBA00012570"/>
    </source>
</evidence>
<dbReference type="InterPro" id="IPR013022">
    <property type="entry name" value="Xyl_isomerase-like_TIM-brl"/>
</dbReference>
<evidence type="ECO:0000313" key="11">
    <source>
        <dbReference type="Proteomes" id="UP001353858"/>
    </source>
</evidence>
<dbReference type="InterPro" id="IPR050417">
    <property type="entry name" value="Sugar_Epim/Isomerase"/>
</dbReference>
<name>A0AAN7NX02_9COLE</name>
<proteinExistence type="inferred from homology"/>
<evidence type="ECO:0000256" key="6">
    <source>
        <dbReference type="ARBA" id="ARBA00023235"/>
    </source>
</evidence>
<dbReference type="Pfam" id="PF01261">
    <property type="entry name" value="AP_endonuc_2"/>
    <property type="match status" value="1"/>
</dbReference>
<feature type="active site" description="Proton donor/acceptor" evidence="8">
    <location>
        <position position="141"/>
    </location>
</feature>
<dbReference type="GO" id="GO:0008903">
    <property type="term" value="F:hydroxypyruvate isomerase activity"/>
    <property type="evidence" value="ECO:0007669"/>
    <property type="project" value="UniProtKB-EC"/>
</dbReference>
<dbReference type="InterPro" id="IPR036237">
    <property type="entry name" value="Xyl_isomerase-like_sf"/>
</dbReference>
<accession>A0AAN7NX02</accession>
<dbReference type="PANTHER" id="PTHR43489:SF6">
    <property type="entry name" value="HYDROXYPYRUVATE ISOMERASE-RELATED"/>
    <property type="match status" value="1"/>
</dbReference>
<evidence type="ECO:0000259" key="9">
    <source>
        <dbReference type="Pfam" id="PF01261"/>
    </source>
</evidence>
<feature type="active site" description="Proton donor/acceptor" evidence="8">
    <location>
        <position position="239"/>
    </location>
</feature>
<evidence type="ECO:0000256" key="5">
    <source>
        <dbReference type="ARBA" id="ARBA00017985"/>
    </source>
</evidence>
<keyword evidence="11" id="KW-1185">Reference proteome</keyword>
<dbReference type="PIRSF" id="PIRSF006241">
    <property type="entry name" value="HyI"/>
    <property type="match status" value="1"/>
</dbReference>
<comment type="function">
    <text evidence="2 7">Catalyzes the reversible isomerization between hydroxypyruvate and 2-hydroxy-3-oxopropanoate (also termed tartronate semialdehyde).</text>
</comment>
<dbReference type="PANTHER" id="PTHR43489">
    <property type="entry name" value="ISOMERASE"/>
    <property type="match status" value="1"/>
</dbReference>